<dbReference type="AlphaFoldDB" id="A0AB37B2F1"/>
<protein>
    <submittedName>
        <fullName evidence="2">Uncharacterized protein</fullName>
    </submittedName>
</protein>
<organism evidence="2 3">
    <name type="scientific">Burkholderia multivorans</name>
    <dbReference type="NCBI Taxonomy" id="87883"/>
    <lineage>
        <taxon>Bacteria</taxon>
        <taxon>Pseudomonadati</taxon>
        <taxon>Pseudomonadota</taxon>
        <taxon>Betaproteobacteria</taxon>
        <taxon>Burkholderiales</taxon>
        <taxon>Burkholderiaceae</taxon>
        <taxon>Burkholderia</taxon>
        <taxon>Burkholderia cepacia complex</taxon>
    </lineage>
</organism>
<sequence>MPAEHVRTSVEPHREFAGARPQRPASTDMSERAVYGPCHARVRRHRRIGNTTPIVADAPASFEAPSYVAAIEIGIAGSARSG</sequence>
<feature type="compositionally biased region" description="Basic and acidic residues" evidence="1">
    <location>
        <begin position="1"/>
        <end position="17"/>
    </location>
</feature>
<name>A0AB37B2F1_9BURK</name>
<evidence type="ECO:0000313" key="2">
    <source>
        <dbReference type="EMBL" id="PRE55418.1"/>
    </source>
</evidence>
<reference evidence="2 3" key="1">
    <citation type="submission" date="2018-03" db="EMBL/GenBank/DDBJ databases">
        <authorList>
            <person name="Nguyen K."/>
            <person name="Fouts D."/>
            <person name="Sutton G."/>
        </authorList>
    </citation>
    <scope>NUCLEOTIDE SEQUENCE [LARGE SCALE GENOMIC DNA]</scope>
    <source>
        <strain evidence="2 3">AU14328</strain>
    </source>
</reference>
<gene>
    <name evidence="2" type="ORF">C6P99_02315</name>
</gene>
<comment type="caution">
    <text evidence="2">The sequence shown here is derived from an EMBL/GenBank/DDBJ whole genome shotgun (WGS) entry which is preliminary data.</text>
</comment>
<evidence type="ECO:0000256" key="1">
    <source>
        <dbReference type="SAM" id="MobiDB-lite"/>
    </source>
</evidence>
<dbReference type="Proteomes" id="UP000237811">
    <property type="component" value="Unassembled WGS sequence"/>
</dbReference>
<feature type="region of interest" description="Disordered" evidence="1">
    <location>
        <begin position="1"/>
        <end position="38"/>
    </location>
</feature>
<proteinExistence type="predicted"/>
<dbReference type="EMBL" id="PVFR01000008">
    <property type="protein sequence ID" value="PRE55418.1"/>
    <property type="molecule type" value="Genomic_DNA"/>
</dbReference>
<evidence type="ECO:0000313" key="3">
    <source>
        <dbReference type="Proteomes" id="UP000237811"/>
    </source>
</evidence>
<accession>A0AB37B2F1</accession>